<feature type="transmembrane region" description="Helical" evidence="10">
    <location>
        <begin position="68"/>
        <end position="89"/>
    </location>
</feature>
<gene>
    <name evidence="11" type="ORF">EV694_1601</name>
</gene>
<proteinExistence type="inferred from homology"/>
<evidence type="ECO:0000256" key="10">
    <source>
        <dbReference type="SAM" id="Phobius"/>
    </source>
</evidence>
<comment type="similarity">
    <text evidence="3">Belongs to the nicotinamide ribonucleoside (NR) uptake permease (TC 4.B.1) family.</text>
</comment>
<keyword evidence="9 10" id="KW-0472">Membrane</keyword>
<dbReference type="AlphaFoldDB" id="A0A4R1FT27"/>
<dbReference type="EMBL" id="SMFT01000003">
    <property type="protein sequence ID" value="TCJ98003.1"/>
    <property type="molecule type" value="Genomic_DNA"/>
</dbReference>
<keyword evidence="12" id="KW-1185">Reference proteome</keyword>
<evidence type="ECO:0000256" key="2">
    <source>
        <dbReference type="ARBA" id="ARBA00004651"/>
    </source>
</evidence>
<comment type="function">
    <text evidence="1">Required for nicotinamide riboside transport across the inner membrane.</text>
</comment>
<keyword evidence="7 10" id="KW-0812">Transmembrane</keyword>
<accession>A0A4R1FT27</accession>
<reference evidence="11 12" key="1">
    <citation type="submission" date="2019-03" db="EMBL/GenBank/DDBJ databases">
        <title>Genomic Encyclopedia of Type Strains, Phase IV (KMG-IV): sequencing the most valuable type-strain genomes for metagenomic binning, comparative biology and taxonomic classification.</title>
        <authorList>
            <person name="Goeker M."/>
        </authorList>
    </citation>
    <scope>NUCLEOTIDE SEQUENCE [LARGE SCALE GENOMIC DNA]</scope>
    <source>
        <strain evidence="11 12">DSM 15534</strain>
    </source>
</reference>
<dbReference type="GO" id="GO:0034257">
    <property type="term" value="F:nicotinamide riboside transmembrane transporter activity"/>
    <property type="evidence" value="ECO:0007669"/>
    <property type="project" value="InterPro"/>
</dbReference>
<dbReference type="PANTHER" id="PTHR36122:SF2">
    <property type="entry name" value="NICOTINAMIDE RIBOSIDE TRANSPORTER PNUC"/>
    <property type="match status" value="1"/>
</dbReference>
<evidence type="ECO:0000256" key="8">
    <source>
        <dbReference type="ARBA" id="ARBA00022989"/>
    </source>
</evidence>
<dbReference type="Proteomes" id="UP000294702">
    <property type="component" value="Unassembled WGS sequence"/>
</dbReference>
<dbReference type="OrthoDB" id="9791248at2"/>
<comment type="caution">
    <text evidence="11">The sequence shown here is derived from an EMBL/GenBank/DDBJ whole genome shotgun (WGS) entry which is preliminary data.</text>
</comment>
<evidence type="ECO:0000256" key="6">
    <source>
        <dbReference type="ARBA" id="ARBA00022475"/>
    </source>
</evidence>
<evidence type="ECO:0000256" key="1">
    <source>
        <dbReference type="ARBA" id="ARBA00002672"/>
    </source>
</evidence>
<feature type="transmembrane region" description="Helical" evidence="10">
    <location>
        <begin position="133"/>
        <end position="151"/>
    </location>
</feature>
<dbReference type="InterPro" id="IPR006419">
    <property type="entry name" value="NMN_transpt_PnuC"/>
</dbReference>
<keyword evidence="6" id="KW-1003">Cell membrane</keyword>
<feature type="transmembrane region" description="Helical" evidence="10">
    <location>
        <begin position="21"/>
        <end position="38"/>
    </location>
</feature>
<keyword evidence="8 10" id="KW-1133">Transmembrane helix</keyword>
<name>A0A4R1FT27_9PAST</name>
<feature type="transmembrane region" description="Helical" evidence="10">
    <location>
        <begin position="95"/>
        <end position="112"/>
    </location>
</feature>
<dbReference type="RefSeq" id="WP_132691238.1">
    <property type="nucleotide sequence ID" value="NZ_SMFT01000003.1"/>
</dbReference>
<dbReference type="GO" id="GO:0005886">
    <property type="term" value="C:plasma membrane"/>
    <property type="evidence" value="ECO:0007669"/>
    <property type="project" value="UniProtKB-SubCell"/>
</dbReference>
<protein>
    <recommendedName>
        <fullName evidence="4">Nicotinamide riboside transporter PnuC</fullName>
    </recommendedName>
</protein>
<keyword evidence="5" id="KW-0813">Transport</keyword>
<feature type="transmembrane region" description="Helical" evidence="10">
    <location>
        <begin position="184"/>
        <end position="199"/>
    </location>
</feature>
<feature type="transmembrane region" description="Helical" evidence="10">
    <location>
        <begin position="157"/>
        <end position="177"/>
    </location>
</feature>
<organism evidence="11 12">
    <name type="scientific">Volucribacter psittacicida</name>
    <dbReference type="NCBI Taxonomy" id="203482"/>
    <lineage>
        <taxon>Bacteria</taxon>
        <taxon>Pseudomonadati</taxon>
        <taxon>Pseudomonadota</taxon>
        <taxon>Gammaproteobacteria</taxon>
        <taxon>Pasteurellales</taxon>
        <taxon>Pasteurellaceae</taxon>
        <taxon>Volucribacter</taxon>
    </lineage>
</organism>
<comment type="subcellular location">
    <subcellularLocation>
        <location evidence="2">Cell membrane</location>
        <topology evidence="2">Multi-pass membrane protein</topology>
    </subcellularLocation>
</comment>
<evidence type="ECO:0000256" key="3">
    <source>
        <dbReference type="ARBA" id="ARBA00006669"/>
    </source>
</evidence>
<evidence type="ECO:0000256" key="5">
    <source>
        <dbReference type="ARBA" id="ARBA00022448"/>
    </source>
</evidence>
<evidence type="ECO:0000256" key="9">
    <source>
        <dbReference type="ARBA" id="ARBA00023136"/>
    </source>
</evidence>
<dbReference type="PANTHER" id="PTHR36122">
    <property type="entry name" value="NICOTINAMIDE RIBOSIDE TRANSPORTER PNUC"/>
    <property type="match status" value="1"/>
</dbReference>
<dbReference type="NCBIfam" id="TIGR01528">
    <property type="entry name" value="NMN_trans_PnuC"/>
    <property type="match status" value="1"/>
</dbReference>
<feature type="transmembrane region" description="Helical" evidence="10">
    <location>
        <begin position="44"/>
        <end position="61"/>
    </location>
</feature>
<evidence type="ECO:0000313" key="12">
    <source>
        <dbReference type="Proteomes" id="UP000294702"/>
    </source>
</evidence>
<evidence type="ECO:0000256" key="7">
    <source>
        <dbReference type="ARBA" id="ARBA00022692"/>
    </source>
</evidence>
<dbReference type="Pfam" id="PF04973">
    <property type="entry name" value="NMN_transporter"/>
    <property type="match status" value="1"/>
</dbReference>
<sequence>MTLTHYLQLARKEFLGGWKPWEVAWIVIFVGAQIWAYAQEPDSILAMISGIAGLLCVIFVSKGKISNYFFGLIFAYTYFYVAWGANYIGEMNSTLYVYIPAQFIGYFLWKANMQNDSKGNETVIVKALDWKGWIILLTCIAVGSFFFIEAVKMAGGSSASLDGTTTIITFAAQLLMILRYREQWLLWISLNILSIILWAETPAMYIMFAGYLVNSIYGYYNWLKLSQPSKTSDKSL</sequence>
<evidence type="ECO:0000256" key="4">
    <source>
        <dbReference type="ARBA" id="ARBA00017522"/>
    </source>
</evidence>
<evidence type="ECO:0000313" key="11">
    <source>
        <dbReference type="EMBL" id="TCJ98003.1"/>
    </source>
</evidence>